<dbReference type="PANTHER" id="PTHR30093:SF2">
    <property type="entry name" value="TYPE II SECRETION SYSTEM PROTEIN H"/>
    <property type="match status" value="1"/>
</dbReference>
<sequence>MCRGPRTARPRPRGAATATRPGAGAGPRPRCRRGPRRAPAAGTAGRLTAAAPARRTRTHPLPRSRRNIIRFHSEEESTVSNANGRARGFTLIELLVVIAIIAVLIGLLLPAVQKVRAAAARMSCQNNLKQIALAAHNFHAAEERFPVLAVSASTAPVRLGYRSPFIPLLPYMEQQPLYDRLLALVAPRAGTSFYSLGLGTVAGTYDSPDAPGAMVPKVLVCPADVGAQSPVAYKPISTLNYYGVTSYRPSVSTKATLCCSQWNDGVIVSPSSSAPGAGVRITDITDGTSGTVLFGEFFNSDPQWDPAIVGTTYANKPFPYYVNSLWGTAGQGSGALPGNGSYPLNVRLAVPTGTAVPVPAALVTPRIYAFGSGHTGGANFAMSDASVRYISDAINNSSGLLSALSTRAGGEVATPD</sequence>
<name>A0A2Z3HI07_9BACT</name>
<dbReference type="PROSITE" id="PS00409">
    <property type="entry name" value="PROKAR_NTER_METHYL"/>
    <property type="match status" value="1"/>
</dbReference>
<dbReference type="Pfam" id="PF07596">
    <property type="entry name" value="SBP_bac_10"/>
    <property type="match status" value="1"/>
</dbReference>
<evidence type="ECO:0000256" key="2">
    <source>
        <dbReference type="SAM" id="Phobius"/>
    </source>
</evidence>
<protein>
    <submittedName>
        <fullName evidence="4">DUF1559 domain-containing protein</fullName>
    </submittedName>
</protein>
<dbReference type="SUPFAM" id="SSF54523">
    <property type="entry name" value="Pili subunits"/>
    <property type="match status" value="1"/>
</dbReference>
<keyword evidence="2" id="KW-0472">Membrane</keyword>
<dbReference type="KEGG" id="gog:C1280_31640"/>
<dbReference type="Gene3D" id="3.30.700.10">
    <property type="entry name" value="Glycoprotein, Type 4 Pilin"/>
    <property type="match status" value="1"/>
</dbReference>
<evidence type="ECO:0000256" key="1">
    <source>
        <dbReference type="SAM" id="MobiDB-lite"/>
    </source>
</evidence>
<dbReference type="InterPro" id="IPR012902">
    <property type="entry name" value="N_methyl_site"/>
</dbReference>
<dbReference type="AlphaFoldDB" id="A0A2Z3HI07"/>
<dbReference type="Pfam" id="PF07963">
    <property type="entry name" value="N_methyl"/>
    <property type="match status" value="1"/>
</dbReference>
<feature type="transmembrane region" description="Helical" evidence="2">
    <location>
        <begin position="91"/>
        <end position="112"/>
    </location>
</feature>
<keyword evidence="2" id="KW-0812">Transmembrane</keyword>
<feature type="domain" description="DUF1559" evidence="3">
    <location>
        <begin position="113"/>
        <end position="395"/>
    </location>
</feature>
<dbReference type="NCBIfam" id="TIGR02532">
    <property type="entry name" value="IV_pilin_GFxxxE"/>
    <property type="match status" value="1"/>
</dbReference>
<dbReference type="EMBL" id="CP025958">
    <property type="protein sequence ID" value="AWM41090.1"/>
    <property type="molecule type" value="Genomic_DNA"/>
</dbReference>
<evidence type="ECO:0000259" key="3">
    <source>
        <dbReference type="Pfam" id="PF07596"/>
    </source>
</evidence>
<proteinExistence type="predicted"/>
<gene>
    <name evidence="4" type="ORF">C1280_31640</name>
</gene>
<dbReference type="Proteomes" id="UP000245802">
    <property type="component" value="Chromosome"/>
</dbReference>
<feature type="compositionally biased region" description="Low complexity" evidence="1">
    <location>
        <begin position="37"/>
        <end position="53"/>
    </location>
</feature>
<organism evidence="4 5">
    <name type="scientific">Gemmata obscuriglobus</name>
    <dbReference type="NCBI Taxonomy" id="114"/>
    <lineage>
        <taxon>Bacteria</taxon>
        <taxon>Pseudomonadati</taxon>
        <taxon>Planctomycetota</taxon>
        <taxon>Planctomycetia</taxon>
        <taxon>Gemmatales</taxon>
        <taxon>Gemmataceae</taxon>
        <taxon>Gemmata</taxon>
    </lineage>
</organism>
<dbReference type="InterPro" id="IPR027558">
    <property type="entry name" value="Pre_pil_HX9DG_C"/>
</dbReference>
<keyword evidence="5" id="KW-1185">Reference proteome</keyword>
<dbReference type="OrthoDB" id="255848at2"/>
<reference evidence="4 5" key="1">
    <citation type="submission" date="2018-01" db="EMBL/GenBank/DDBJ databases">
        <title>G. obscuriglobus.</title>
        <authorList>
            <person name="Franke J."/>
            <person name="Blomberg W."/>
            <person name="Selmecki A."/>
        </authorList>
    </citation>
    <scope>NUCLEOTIDE SEQUENCE [LARGE SCALE GENOMIC DNA]</scope>
    <source>
        <strain evidence="4 5">DSM 5831</strain>
    </source>
</reference>
<dbReference type="InterPro" id="IPR011453">
    <property type="entry name" value="DUF1559"/>
</dbReference>
<feature type="compositionally biased region" description="Basic residues" evidence="1">
    <location>
        <begin position="1"/>
        <end position="12"/>
    </location>
</feature>
<dbReference type="NCBIfam" id="TIGR04294">
    <property type="entry name" value="pre_pil_HX9DG"/>
    <property type="match status" value="1"/>
</dbReference>
<evidence type="ECO:0000313" key="5">
    <source>
        <dbReference type="Proteomes" id="UP000245802"/>
    </source>
</evidence>
<dbReference type="InterPro" id="IPR045584">
    <property type="entry name" value="Pilin-like"/>
</dbReference>
<keyword evidence="2" id="KW-1133">Transmembrane helix</keyword>
<evidence type="ECO:0000313" key="4">
    <source>
        <dbReference type="EMBL" id="AWM41090.1"/>
    </source>
</evidence>
<dbReference type="PANTHER" id="PTHR30093">
    <property type="entry name" value="GENERAL SECRETION PATHWAY PROTEIN G"/>
    <property type="match status" value="1"/>
</dbReference>
<feature type="compositionally biased region" description="Low complexity" evidence="1">
    <location>
        <begin position="13"/>
        <end position="28"/>
    </location>
</feature>
<feature type="region of interest" description="Disordered" evidence="1">
    <location>
        <begin position="1"/>
        <end position="62"/>
    </location>
</feature>
<accession>A0A2Z3HI07</accession>